<evidence type="ECO:0000313" key="4">
    <source>
        <dbReference type="EMBL" id="RNE66971.1"/>
    </source>
</evidence>
<dbReference type="GO" id="GO:0071972">
    <property type="term" value="F:peptidoglycan L,D-transpeptidase activity"/>
    <property type="evidence" value="ECO:0007669"/>
    <property type="project" value="TreeGrafter"/>
</dbReference>
<dbReference type="Proteomes" id="UP000279859">
    <property type="component" value="Unassembled WGS sequence"/>
</dbReference>
<dbReference type="GO" id="GO:0071555">
    <property type="term" value="P:cell wall organization"/>
    <property type="evidence" value="ECO:0007669"/>
    <property type="project" value="TreeGrafter"/>
</dbReference>
<sequence length="485" mass="50931">MNRQLKHVSIVVLLMFLALMSSTTIIQFFQADNLSADARNSRTLYDSFEVERGPILVDGQPIAQSKPSGDDYKFLRTYSNGPLYAPVTGFMPINGAPTGLEKAMNDELSGTANSQFFDKLKAIVTGQKPAGAAVETTIDPAVQKAAWEALGDYTGAVIVTEPSTGKILGMVSKPSYDPNALSQHDTAAVSEKYKALVAADGDPLINRTINRLNPPGSVFKLVMVTAALESGKFTPESTFPNPSTFKLPQSSSVVTNSGDGTCGPGKTVTIATALRLSCNIPMAELGLALGDDTIRATAEKFGFNMEYDVPLNVATSNYPDDPNAPETALSAFGQGAVTATPLQIAMVSSAIANGGVVMKPSLVEEVLGPDLTPQQSLEPQEYQRVMSAETAATITRLMIDDVSAPDGAASNARIDGVDVAGKTGTAEHGADDPYTLWFTGFAPANDPKYAITVLVENGGGLGQTGYGNLLAAPIAQQVLEAVLNK</sequence>
<accession>A0A3M8LNN6</accession>
<name>A0A3M8LNN6_9MICO</name>
<dbReference type="InterPro" id="IPR050515">
    <property type="entry name" value="Beta-lactam/transpept"/>
</dbReference>
<organism evidence="4 5">
    <name type="scientific">Cryobacterium tepidiphilum</name>
    <dbReference type="NCBI Taxonomy" id="2486026"/>
    <lineage>
        <taxon>Bacteria</taxon>
        <taxon>Bacillati</taxon>
        <taxon>Actinomycetota</taxon>
        <taxon>Actinomycetes</taxon>
        <taxon>Micrococcales</taxon>
        <taxon>Microbacteriaceae</taxon>
        <taxon>Cryobacterium</taxon>
    </lineage>
</organism>
<proteinExistence type="predicted"/>
<evidence type="ECO:0000256" key="1">
    <source>
        <dbReference type="SAM" id="MobiDB-lite"/>
    </source>
</evidence>
<dbReference type="RefSeq" id="WP_123044584.1">
    <property type="nucleotide sequence ID" value="NZ_RDSR01000002.1"/>
</dbReference>
<feature type="region of interest" description="Disordered" evidence="1">
    <location>
        <begin position="239"/>
        <end position="258"/>
    </location>
</feature>
<evidence type="ECO:0000259" key="3">
    <source>
        <dbReference type="Pfam" id="PF21922"/>
    </source>
</evidence>
<dbReference type="Pfam" id="PF00905">
    <property type="entry name" value="Transpeptidase"/>
    <property type="match status" value="1"/>
</dbReference>
<dbReference type="InterPro" id="IPR001460">
    <property type="entry name" value="PCN-bd_Tpept"/>
</dbReference>
<dbReference type="SUPFAM" id="SSF56601">
    <property type="entry name" value="beta-lactamase/transpeptidase-like"/>
    <property type="match status" value="1"/>
</dbReference>
<reference evidence="4 5" key="1">
    <citation type="submission" date="2018-11" db="EMBL/GenBank/DDBJ databases">
        <title>Cryobacterium sp. nov., isolated from rhizosphere soil of lettuce.</title>
        <authorList>
            <person name="Wang Y."/>
        </authorList>
    </citation>
    <scope>NUCLEOTIDE SEQUENCE [LARGE SCALE GENOMIC DNA]</scope>
    <source>
        <strain evidence="4 5">NEAU-85</strain>
    </source>
</reference>
<dbReference type="EMBL" id="RDSR01000002">
    <property type="protein sequence ID" value="RNE66971.1"/>
    <property type="molecule type" value="Genomic_DNA"/>
</dbReference>
<evidence type="ECO:0000313" key="5">
    <source>
        <dbReference type="Proteomes" id="UP000279859"/>
    </source>
</evidence>
<comment type="caution">
    <text evidence="4">The sequence shown here is derived from an EMBL/GenBank/DDBJ whole genome shotgun (WGS) entry which is preliminary data.</text>
</comment>
<dbReference type="OrthoDB" id="9766847at2"/>
<dbReference type="GO" id="GO:0008658">
    <property type="term" value="F:penicillin binding"/>
    <property type="evidence" value="ECO:0007669"/>
    <property type="project" value="InterPro"/>
</dbReference>
<gene>
    <name evidence="4" type="ORF">EEJ31_01825</name>
</gene>
<keyword evidence="5" id="KW-1185">Reference proteome</keyword>
<dbReference type="AlphaFoldDB" id="A0A3M8LNN6"/>
<feature type="domain" description="Penicillin-binding protein transpeptidase" evidence="2">
    <location>
        <begin position="155"/>
        <end position="480"/>
    </location>
</feature>
<dbReference type="PANTHER" id="PTHR30627">
    <property type="entry name" value="PEPTIDOGLYCAN D,D-TRANSPEPTIDASE"/>
    <property type="match status" value="1"/>
</dbReference>
<evidence type="ECO:0000259" key="2">
    <source>
        <dbReference type="Pfam" id="PF00905"/>
    </source>
</evidence>
<dbReference type="InterPro" id="IPR054120">
    <property type="entry name" value="PBPA_dimer"/>
</dbReference>
<dbReference type="Pfam" id="PF21922">
    <property type="entry name" value="PBP_dimer_2"/>
    <property type="match status" value="1"/>
</dbReference>
<dbReference type="InterPro" id="IPR012338">
    <property type="entry name" value="Beta-lactam/transpept-like"/>
</dbReference>
<dbReference type="PANTHER" id="PTHR30627:SF24">
    <property type="entry name" value="PENICILLIN-BINDING PROTEIN 4B"/>
    <property type="match status" value="1"/>
</dbReference>
<dbReference type="Gene3D" id="3.40.710.10">
    <property type="entry name" value="DD-peptidase/beta-lactamase superfamily"/>
    <property type="match status" value="1"/>
</dbReference>
<dbReference type="GO" id="GO:0005886">
    <property type="term" value="C:plasma membrane"/>
    <property type="evidence" value="ECO:0007669"/>
    <property type="project" value="TreeGrafter"/>
</dbReference>
<feature type="domain" description="Penicillin binding protein A dimerisation" evidence="3">
    <location>
        <begin position="52"/>
        <end position="134"/>
    </location>
</feature>
<protein>
    <submittedName>
        <fullName evidence="4">Penicillin-binding protein 2</fullName>
    </submittedName>
</protein>
<dbReference type="Gene3D" id="3.90.1310.10">
    <property type="entry name" value="Penicillin-binding protein 2a (Domain 2)"/>
    <property type="match status" value="1"/>
</dbReference>